<gene>
    <name evidence="1" type="ORF">DC082_07250</name>
</gene>
<name>A0A2U2AKA0_9GAMM</name>
<dbReference type="Proteomes" id="UP000244948">
    <property type="component" value="Unassembled WGS sequence"/>
</dbReference>
<dbReference type="GO" id="GO:0003824">
    <property type="term" value="F:catalytic activity"/>
    <property type="evidence" value="ECO:0007669"/>
    <property type="project" value="InterPro"/>
</dbReference>
<dbReference type="InterPro" id="IPR021269">
    <property type="entry name" value="DUF2848"/>
</dbReference>
<evidence type="ECO:0000313" key="1">
    <source>
        <dbReference type="EMBL" id="PWD83257.1"/>
    </source>
</evidence>
<dbReference type="AlphaFoldDB" id="A0A2U2AKA0"/>
<proteinExistence type="predicted"/>
<dbReference type="EMBL" id="QEWR01000003">
    <property type="protein sequence ID" value="PWD83257.1"/>
    <property type="molecule type" value="Genomic_DNA"/>
</dbReference>
<dbReference type="SUPFAM" id="SSF56529">
    <property type="entry name" value="FAH"/>
    <property type="match status" value="1"/>
</dbReference>
<evidence type="ECO:0000313" key="2">
    <source>
        <dbReference type="Proteomes" id="UP000244948"/>
    </source>
</evidence>
<protein>
    <submittedName>
        <fullName evidence="1">DUF2848 domain-containing protein</fullName>
    </submittedName>
</protein>
<reference evidence="1 2" key="1">
    <citation type="journal article" date="2018" name="Genome Announc.">
        <title>Ignatzschineria cameli sp. nov., isolated from necrotic foot tissue of dromedaries (Camelus dromedarius) and associated maggots (Wohlfahrtia species) in Dubai.</title>
        <authorList>
            <person name="Tsang C.C."/>
            <person name="Tang J.Y."/>
            <person name="Fong J.Y."/>
            <person name="Kinne J."/>
            <person name="Lee H.H."/>
            <person name="Joseph M."/>
            <person name="Jose S."/>
            <person name="Schuster R.K."/>
            <person name="Tang Y."/>
            <person name="Sivakumar S."/>
            <person name="Chen J.H."/>
            <person name="Teng J.L."/>
            <person name="Lau S.K."/>
            <person name="Wernery U."/>
            <person name="Woo P.C."/>
        </authorList>
    </citation>
    <scope>NUCLEOTIDE SEQUENCE [LARGE SCALE GENOMIC DNA]</scope>
    <source>
        <strain evidence="1 2">KCTC 22643</strain>
    </source>
</reference>
<organism evidence="1 2">
    <name type="scientific">Ignatzschineria indica</name>
    <dbReference type="NCBI Taxonomy" id="472583"/>
    <lineage>
        <taxon>Bacteria</taxon>
        <taxon>Pseudomonadati</taxon>
        <taxon>Pseudomonadota</taxon>
        <taxon>Gammaproteobacteria</taxon>
        <taxon>Cardiobacteriales</taxon>
        <taxon>Ignatzschineriaceae</taxon>
        <taxon>Ignatzschineria</taxon>
    </lineage>
</organism>
<dbReference type="Pfam" id="PF11010">
    <property type="entry name" value="DUF2848"/>
    <property type="match status" value="1"/>
</dbReference>
<sequence>MPLNFTPTRFMVGGWAGRDQKAIQEHIDELAEMGIAPPKKTPCFYELEPLLLTTATQIALPRADSSGEVEVLFFKTGGELYLTVGSDHTDRKVEAYDITVSKQMCMKPLSQTVWRYCDVADHWDQLIMRSYRTLNGQRELYQEGSVTTLLHPLELMEKWKGVPDLEEGEALLCGTQAVIGKLGFGERFELELFDPILNRTLQHQYDVALLAVDE</sequence>
<comment type="caution">
    <text evidence="1">The sequence shown here is derived from an EMBL/GenBank/DDBJ whole genome shotgun (WGS) entry which is preliminary data.</text>
</comment>
<keyword evidence="2" id="KW-1185">Reference proteome</keyword>
<accession>A0A2U2AKA0</accession>
<dbReference type="InterPro" id="IPR036663">
    <property type="entry name" value="Fumarylacetoacetase_C_sf"/>
</dbReference>